<evidence type="ECO:0000313" key="1">
    <source>
        <dbReference type="EMBL" id="MBX48703.1"/>
    </source>
</evidence>
<dbReference type="EMBL" id="GGEC01068219">
    <property type="protein sequence ID" value="MBX48703.1"/>
    <property type="molecule type" value="Transcribed_RNA"/>
</dbReference>
<proteinExistence type="predicted"/>
<dbReference type="AlphaFoldDB" id="A0A2P2P236"/>
<name>A0A2P2P236_RHIMU</name>
<sequence>MKATYAVLMQNPHIIMSDLKLAVHQIAAPKPHACHIYD</sequence>
<protein>
    <submittedName>
        <fullName evidence="1">Uncharacterized protein</fullName>
    </submittedName>
</protein>
<accession>A0A2P2P236</accession>
<organism evidence="1">
    <name type="scientific">Rhizophora mucronata</name>
    <name type="common">Asiatic mangrove</name>
    <dbReference type="NCBI Taxonomy" id="61149"/>
    <lineage>
        <taxon>Eukaryota</taxon>
        <taxon>Viridiplantae</taxon>
        <taxon>Streptophyta</taxon>
        <taxon>Embryophyta</taxon>
        <taxon>Tracheophyta</taxon>
        <taxon>Spermatophyta</taxon>
        <taxon>Magnoliopsida</taxon>
        <taxon>eudicotyledons</taxon>
        <taxon>Gunneridae</taxon>
        <taxon>Pentapetalae</taxon>
        <taxon>rosids</taxon>
        <taxon>fabids</taxon>
        <taxon>Malpighiales</taxon>
        <taxon>Rhizophoraceae</taxon>
        <taxon>Rhizophora</taxon>
    </lineage>
</organism>
<reference evidence="1" key="1">
    <citation type="submission" date="2018-02" db="EMBL/GenBank/DDBJ databases">
        <title>Rhizophora mucronata_Transcriptome.</title>
        <authorList>
            <person name="Meera S.P."/>
            <person name="Sreeshan A."/>
            <person name="Augustine A."/>
        </authorList>
    </citation>
    <scope>NUCLEOTIDE SEQUENCE</scope>
    <source>
        <tissue evidence="1">Leaf</tissue>
    </source>
</reference>